<dbReference type="Pfam" id="PF00582">
    <property type="entry name" value="Usp"/>
    <property type="match status" value="1"/>
</dbReference>
<evidence type="ECO:0000313" key="3">
    <source>
        <dbReference type="EMBL" id="TDU31664.1"/>
    </source>
</evidence>
<dbReference type="InterPro" id="IPR014729">
    <property type="entry name" value="Rossmann-like_a/b/a_fold"/>
</dbReference>
<comment type="similarity">
    <text evidence="1">Belongs to the universal stress protein A family.</text>
</comment>
<organism evidence="3 4">
    <name type="scientific">Panacagrimonas perspica</name>
    <dbReference type="NCBI Taxonomy" id="381431"/>
    <lineage>
        <taxon>Bacteria</taxon>
        <taxon>Pseudomonadati</taxon>
        <taxon>Pseudomonadota</taxon>
        <taxon>Gammaproteobacteria</taxon>
        <taxon>Nevskiales</taxon>
        <taxon>Nevskiaceae</taxon>
        <taxon>Panacagrimonas</taxon>
    </lineage>
</organism>
<evidence type="ECO:0000313" key="4">
    <source>
        <dbReference type="Proteomes" id="UP000295341"/>
    </source>
</evidence>
<dbReference type="CDD" id="cd00293">
    <property type="entry name" value="USP-like"/>
    <property type="match status" value="1"/>
</dbReference>
<dbReference type="EMBL" id="SOBT01000008">
    <property type="protein sequence ID" value="TDU31664.1"/>
    <property type="molecule type" value="Genomic_DNA"/>
</dbReference>
<dbReference type="InterPro" id="IPR006015">
    <property type="entry name" value="Universal_stress_UspA"/>
</dbReference>
<keyword evidence="4" id="KW-1185">Reference proteome</keyword>
<evidence type="ECO:0000259" key="2">
    <source>
        <dbReference type="Pfam" id="PF00582"/>
    </source>
</evidence>
<dbReference type="AlphaFoldDB" id="A0A4R7PC31"/>
<dbReference type="PRINTS" id="PR01438">
    <property type="entry name" value="UNVRSLSTRESS"/>
</dbReference>
<reference evidence="3 4" key="1">
    <citation type="submission" date="2019-03" db="EMBL/GenBank/DDBJ databases">
        <title>Genomic Encyclopedia of Type Strains, Phase IV (KMG-IV): sequencing the most valuable type-strain genomes for metagenomic binning, comparative biology and taxonomic classification.</title>
        <authorList>
            <person name="Goeker M."/>
        </authorList>
    </citation>
    <scope>NUCLEOTIDE SEQUENCE [LARGE SCALE GENOMIC DNA]</scope>
    <source>
        <strain evidence="3 4">DSM 26377</strain>
    </source>
</reference>
<comment type="caution">
    <text evidence="3">The sequence shown here is derived from an EMBL/GenBank/DDBJ whole genome shotgun (WGS) entry which is preliminary data.</text>
</comment>
<protein>
    <submittedName>
        <fullName evidence="3">Nucleotide-binding universal stress UspA family protein</fullName>
    </submittedName>
</protein>
<dbReference type="SUPFAM" id="SSF52402">
    <property type="entry name" value="Adenine nucleotide alpha hydrolases-like"/>
    <property type="match status" value="1"/>
</dbReference>
<evidence type="ECO:0000256" key="1">
    <source>
        <dbReference type="ARBA" id="ARBA00008791"/>
    </source>
</evidence>
<feature type="domain" description="UspA" evidence="2">
    <location>
        <begin position="1"/>
        <end position="139"/>
    </location>
</feature>
<dbReference type="InterPro" id="IPR006016">
    <property type="entry name" value="UspA"/>
</dbReference>
<proteinExistence type="inferred from homology"/>
<dbReference type="Proteomes" id="UP000295341">
    <property type="component" value="Unassembled WGS sequence"/>
</dbReference>
<dbReference type="PANTHER" id="PTHR31964">
    <property type="entry name" value="ADENINE NUCLEOTIDE ALPHA HYDROLASES-LIKE SUPERFAMILY PROTEIN"/>
    <property type="match status" value="1"/>
</dbReference>
<name>A0A4R7PC31_9GAMM</name>
<dbReference type="PANTHER" id="PTHR31964:SF113">
    <property type="entry name" value="USPA DOMAIN-CONTAINING PROTEIN"/>
    <property type="match status" value="1"/>
</dbReference>
<sequence length="139" mass="15151">MIPYDGSDASNRAVNFVIDQPAGQRPHRIHVLNVQTWPIAYGEYLSPGIDIRELREAQLAQGRATLERVEHVLSGSGISFESHIVFGTIDEVIVDQTEQLGCDQIVMGTRGSGAFKGLFLGSVATKVVHRAQVPVTLVK</sequence>
<accession>A0A4R7PC31</accession>
<dbReference type="Gene3D" id="3.40.50.620">
    <property type="entry name" value="HUPs"/>
    <property type="match status" value="1"/>
</dbReference>
<gene>
    <name evidence="3" type="ORF">DFR24_1041</name>
</gene>